<feature type="transmembrane region" description="Helical" evidence="10">
    <location>
        <begin position="268"/>
        <end position="288"/>
    </location>
</feature>
<evidence type="ECO:0000313" key="12">
    <source>
        <dbReference type="Proteomes" id="UP000198341"/>
    </source>
</evidence>
<name>K8EK87_9CHLO</name>
<dbReference type="GO" id="GO:0015031">
    <property type="term" value="P:protein transport"/>
    <property type="evidence" value="ECO:0007669"/>
    <property type="project" value="UniProtKB-KW"/>
</dbReference>
<feature type="region of interest" description="Disordered" evidence="9">
    <location>
        <begin position="1"/>
        <end position="37"/>
    </location>
</feature>
<evidence type="ECO:0000256" key="9">
    <source>
        <dbReference type="SAM" id="MobiDB-lite"/>
    </source>
</evidence>
<gene>
    <name evidence="11" type="ordered locus">Bathy11g03750</name>
</gene>
<keyword evidence="7" id="KW-0333">Golgi apparatus</keyword>
<accession>K8EK87</accession>
<dbReference type="AlphaFoldDB" id="K8EK87"/>
<dbReference type="PANTHER" id="PTHR21094:SF2">
    <property type="entry name" value="GOLGI SNAP RECEPTOR COMPLEX MEMBER 1"/>
    <property type="match status" value="1"/>
</dbReference>
<dbReference type="KEGG" id="bpg:Bathy11g03750"/>
<dbReference type="GO" id="GO:0005484">
    <property type="term" value="F:SNAP receptor activity"/>
    <property type="evidence" value="ECO:0007669"/>
    <property type="project" value="TreeGrafter"/>
</dbReference>
<reference evidence="11 12" key="1">
    <citation type="submission" date="2011-10" db="EMBL/GenBank/DDBJ databases">
        <authorList>
            <person name="Genoscope - CEA"/>
        </authorList>
    </citation>
    <scope>NUCLEOTIDE SEQUENCE [LARGE SCALE GENOMIC DNA]</scope>
    <source>
        <strain evidence="11 12">RCC 1105</strain>
    </source>
</reference>
<dbReference type="GO" id="GO:0005801">
    <property type="term" value="C:cis-Golgi network"/>
    <property type="evidence" value="ECO:0007669"/>
    <property type="project" value="InterPro"/>
</dbReference>
<evidence type="ECO:0000256" key="7">
    <source>
        <dbReference type="ARBA" id="ARBA00023034"/>
    </source>
</evidence>
<dbReference type="EMBL" id="FO082268">
    <property type="protein sequence ID" value="CCO18416.1"/>
    <property type="molecule type" value="Genomic_DNA"/>
</dbReference>
<evidence type="ECO:0008006" key="13">
    <source>
        <dbReference type="Google" id="ProtNLM"/>
    </source>
</evidence>
<keyword evidence="4 10" id="KW-0812">Transmembrane</keyword>
<evidence type="ECO:0000256" key="10">
    <source>
        <dbReference type="SAM" id="Phobius"/>
    </source>
</evidence>
<evidence type="ECO:0000256" key="2">
    <source>
        <dbReference type="ARBA" id="ARBA00008473"/>
    </source>
</evidence>
<dbReference type="GO" id="GO:0005797">
    <property type="term" value="C:Golgi medial cisterna"/>
    <property type="evidence" value="ECO:0007669"/>
    <property type="project" value="TreeGrafter"/>
</dbReference>
<dbReference type="GO" id="GO:0006906">
    <property type="term" value="P:vesicle fusion"/>
    <property type="evidence" value="ECO:0007669"/>
    <property type="project" value="TreeGrafter"/>
</dbReference>
<sequence length="289" mass="31337">MQNQHFRGIGGEKEKEGKEQQQQQQQQHLYRDGQMKVPSTAWEELRKEARKLENEIDANLASLSKLAGVGTNNATTSTSSGGGMSGSGGYNQYPNTATNKIEGNFDVIASKEGEIEALLTRLSDVTRALASSIHSGANASSDTRTHTLARHRDVAKEFNHEFRRMKDYIEQEREHASLLQGRHRGSNGALGGGDESNSSAAMRERNSILSSSIAVDDAIGVAQNTASALYEQRGIFNNTISALATAGSKFPVVNNLLVAIKRKKNKDAIVLSAVCAICSALVLIYWMAK</sequence>
<evidence type="ECO:0000256" key="5">
    <source>
        <dbReference type="ARBA" id="ARBA00022927"/>
    </source>
</evidence>
<evidence type="ECO:0000313" key="11">
    <source>
        <dbReference type="EMBL" id="CCO18416.1"/>
    </source>
</evidence>
<dbReference type="OrthoDB" id="422156at2759"/>
<keyword evidence="8 10" id="KW-0472">Membrane</keyword>
<comment type="subcellular location">
    <subcellularLocation>
        <location evidence="1">Golgi apparatus membrane</location>
        <topology evidence="1">Single-pass type IV membrane protein</topology>
    </subcellularLocation>
</comment>
<dbReference type="GO" id="GO:0006888">
    <property type="term" value="P:endoplasmic reticulum to Golgi vesicle-mediated transport"/>
    <property type="evidence" value="ECO:0007669"/>
    <property type="project" value="InterPro"/>
</dbReference>
<dbReference type="Proteomes" id="UP000198341">
    <property type="component" value="Chromosome 11"/>
</dbReference>
<dbReference type="eggNOG" id="KOG3208">
    <property type="taxonomic scope" value="Eukaryota"/>
</dbReference>
<keyword evidence="6 10" id="KW-1133">Transmembrane helix</keyword>
<dbReference type="GeneID" id="19013054"/>
<dbReference type="InterPro" id="IPR023601">
    <property type="entry name" value="Golgi_SNAP_su1"/>
</dbReference>
<feature type="region of interest" description="Disordered" evidence="9">
    <location>
        <begin position="174"/>
        <end position="201"/>
    </location>
</feature>
<dbReference type="STRING" id="41875.K8EK87"/>
<dbReference type="RefSeq" id="XP_007510071.1">
    <property type="nucleotide sequence ID" value="XM_007510009.1"/>
</dbReference>
<dbReference type="GO" id="GO:0031201">
    <property type="term" value="C:SNARE complex"/>
    <property type="evidence" value="ECO:0007669"/>
    <property type="project" value="TreeGrafter"/>
</dbReference>
<dbReference type="GO" id="GO:0000139">
    <property type="term" value="C:Golgi membrane"/>
    <property type="evidence" value="ECO:0007669"/>
    <property type="project" value="UniProtKB-SubCell"/>
</dbReference>
<organism evidence="11 12">
    <name type="scientific">Bathycoccus prasinos</name>
    <dbReference type="NCBI Taxonomy" id="41875"/>
    <lineage>
        <taxon>Eukaryota</taxon>
        <taxon>Viridiplantae</taxon>
        <taxon>Chlorophyta</taxon>
        <taxon>Mamiellophyceae</taxon>
        <taxon>Mamiellales</taxon>
        <taxon>Bathycoccaceae</taxon>
        <taxon>Bathycoccus</taxon>
    </lineage>
</organism>
<protein>
    <recommendedName>
        <fullName evidence="13">Golgi SNAP receptor complex member 1</fullName>
    </recommendedName>
</protein>
<dbReference type="GO" id="GO:0048219">
    <property type="term" value="P:inter-Golgi cisterna vesicle-mediated transport"/>
    <property type="evidence" value="ECO:0007669"/>
    <property type="project" value="TreeGrafter"/>
</dbReference>
<evidence type="ECO:0000256" key="4">
    <source>
        <dbReference type="ARBA" id="ARBA00022692"/>
    </source>
</evidence>
<keyword evidence="5" id="KW-0653">Protein transport</keyword>
<feature type="compositionally biased region" description="Basic and acidic residues" evidence="9">
    <location>
        <begin position="10"/>
        <end position="19"/>
    </location>
</feature>
<proteinExistence type="inferred from homology"/>
<comment type="similarity">
    <text evidence="2">Belongs to the GOSR1 family.</text>
</comment>
<keyword evidence="3" id="KW-0813">Transport</keyword>
<evidence type="ECO:0000256" key="3">
    <source>
        <dbReference type="ARBA" id="ARBA00022448"/>
    </source>
</evidence>
<evidence type="ECO:0000256" key="1">
    <source>
        <dbReference type="ARBA" id="ARBA00004409"/>
    </source>
</evidence>
<evidence type="ECO:0000256" key="6">
    <source>
        <dbReference type="ARBA" id="ARBA00022989"/>
    </source>
</evidence>
<dbReference type="Pfam" id="PF12352">
    <property type="entry name" value="V-SNARE_C"/>
    <property type="match status" value="1"/>
</dbReference>
<keyword evidence="12" id="KW-1185">Reference proteome</keyword>
<evidence type="ECO:0000256" key="8">
    <source>
        <dbReference type="ARBA" id="ARBA00023136"/>
    </source>
</evidence>
<dbReference type="PANTHER" id="PTHR21094">
    <property type="entry name" value="GOS-28 SNARE- RELATED"/>
    <property type="match status" value="1"/>
</dbReference>